<name>A0AAJ8BZI8_ASPNG</name>
<proteinExistence type="predicted"/>
<sequence length="67" mass="7590">MTRKAFVPFYLPSLLGVQHYSHIGGRRACNCKMPQEMDRDYLAMQHYSYIASSTPAFAHATPFAYSG</sequence>
<gene>
    <name evidence="1" type="ORF">An08g09200</name>
</gene>
<feature type="non-terminal residue" evidence="1">
    <location>
        <position position="1"/>
    </location>
</feature>
<dbReference type="RefSeq" id="XP_059606194.1">
    <property type="nucleotide sequence ID" value="XM_059749286.1"/>
</dbReference>
<protein>
    <submittedName>
        <fullName evidence="1">Uncharacterized protein</fullName>
    </submittedName>
</protein>
<dbReference type="GeneID" id="84591789"/>
<organism evidence="1">
    <name type="scientific">Aspergillus niger</name>
    <dbReference type="NCBI Taxonomy" id="5061"/>
    <lineage>
        <taxon>Eukaryota</taxon>
        <taxon>Fungi</taxon>
        <taxon>Dikarya</taxon>
        <taxon>Ascomycota</taxon>
        <taxon>Pezizomycotina</taxon>
        <taxon>Eurotiomycetes</taxon>
        <taxon>Eurotiomycetidae</taxon>
        <taxon>Eurotiales</taxon>
        <taxon>Aspergillaceae</taxon>
        <taxon>Aspergillus</taxon>
        <taxon>Aspergillus subgen. Circumdati</taxon>
    </lineage>
</organism>
<reference evidence="1" key="1">
    <citation type="submission" date="2025-02" db="EMBL/GenBank/DDBJ databases">
        <authorList>
            <consortium name="NCBI Genome Project"/>
        </authorList>
    </citation>
    <scope>NUCLEOTIDE SEQUENCE</scope>
</reference>
<dbReference type="VEuPathDB" id="FungiDB:An08g09200"/>
<reference evidence="1" key="2">
    <citation type="submission" date="2025-08" db="UniProtKB">
        <authorList>
            <consortium name="RefSeq"/>
        </authorList>
    </citation>
    <scope>IDENTIFICATION</scope>
</reference>
<evidence type="ECO:0000313" key="1">
    <source>
        <dbReference type="RefSeq" id="XP_059606194.1"/>
    </source>
</evidence>
<accession>A0AAJ8BZI8</accession>
<dbReference type="AlphaFoldDB" id="A0AAJ8BZI8"/>
<feature type="non-terminal residue" evidence="1">
    <location>
        <position position="67"/>
    </location>
</feature>
<dbReference type="KEGG" id="ang:An08g09200"/>